<comment type="caution">
    <text evidence="17">The sequence shown here is derived from an EMBL/GenBank/DDBJ whole genome shotgun (WGS) entry which is preliminary data.</text>
</comment>
<evidence type="ECO:0000256" key="4">
    <source>
        <dbReference type="ARBA" id="ARBA00022618"/>
    </source>
</evidence>
<proteinExistence type="inferred from homology"/>
<gene>
    <name evidence="17" type="ORF">LCGC14_0855890</name>
</gene>
<comment type="pathway">
    <text evidence="2">Cell wall biogenesis; peptidoglycan biosynthesis.</text>
</comment>
<dbReference type="Pfam" id="PF00275">
    <property type="entry name" value="EPSP_synthase"/>
    <property type="match status" value="1"/>
</dbReference>
<dbReference type="FunFam" id="3.65.10.10:FF:000002">
    <property type="entry name" value="UDP-N-acetylglucosamine 1-carboxyvinyltransferase"/>
    <property type="match status" value="1"/>
</dbReference>
<evidence type="ECO:0000256" key="9">
    <source>
        <dbReference type="ARBA" id="ARBA00023316"/>
    </source>
</evidence>
<keyword evidence="5" id="KW-0808">Transferase</keyword>
<evidence type="ECO:0000256" key="8">
    <source>
        <dbReference type="ARBA" id="ARBA00023306"/>
    </source>
</evidence>
<evidence type="ECO:0000256" key="15">
    <source>
        <dbReference type="ARBA" id="ARBA00047527"/>
    </source>
</evidence>
<evidence type="ECO:0000256" key="6">
    <source>
        <dbReference type="ARBA" id="ARBA00022960"/>
    </source>
</evidence>
<dbReference type="NCBIfam" id="TIGR01072">
    <property type="entry name" value="murA"/>
    <property type="match status" value="1"/>
</dbReference>
<dbReference type="GO" id="GO:0008760">
    <property type="term" value="F:UDP-N-acetylglucosamine 1-carboxyvinyltransferase activity"/>
    <property type="evidence" value="ECO:0007669"/>
    <property type="project" value="UniProtKB-EC"/>
</dbReference>
<keyword evidence="4" id="KW-0132">Cell division</keyword>
<dbReference type="HAMAP" id="MF_00111">
    <property type="entry name" value="MurA"/>
    <property type="match status" value="1"/>
</dbReference>
<comment type="catalytic activity">
    <reaction evidence="15">
        <text>phosphoenolpyruvate + UDP-N-acetyl-alpha-D-glucosamine = UDP-N-acetyl-3-O-(1-carboxyvinyl)-alpha-D-glucosamine + phosphate</text>
        <dbReference type="Rhea" id="RHEA:18681"/>
        <dbReference type="ChEBI" id="CHEBI:43474"/>
        <dbReference type="ChEBI" id="CHEBI:57705"/>
        <dbReference type="ChEBI" id="CHEBI:58702"/>
        <dbReference type="ChEBI" id="CHEBI:68483"/>
        <dbReference type="EC" id="2.5.1.7"/>
    </reaction>
</comment>
<evidence type="ECO:0000256" key="12">
    <source>
        <dbReference type="ARBA" id="ARBA00039754"/>
    </source>
</evidence>
<dbReference type="InterPro" id="IPR005750">
    <property type="entry name" value="UDP_GlcNAc_COvinyl_MurA"/>
</dbReference>
<dbReference type="Gene3D" id="3.65.10.10">
    <property type="entry name" value="Enolpyruvate transferase domain"/>
    <property type="match status" value="2"/>
</dbReference>
<evidence type="ECO:0000256" key="13">
    <source>
        <dbReference type="ARBA" id="ARBA00042443"/>
    </source>
</evidence>
<dbReference type="PANTHER" id="PTHR43783:SF1">
    <property type="entry name" value="UDP-N-ACETYLGLUCOSAMINE 1-CARBOXYVINYLTRANSFERASE"/>
    <property type="match status" value="1"/>
</dbReference>
<dbReference type="GO" id="GO:0008360">
    <property type="term" value="P:regulation of cell shape"/>
    <property type="evidence" value="ECO:0007669"/>
    <property type="project" value="UniProtKB-KW"/>
</dbReference>
<evidence type="ECO:0000313" key="17">
    <source>
        <dbReference type="EMBL" id="KKN28281.1"/>
    </source>
</evidence>
<accession>A0A0F9RTJ4</accession>
<dbReference type="EC" id="2.5.1.7" evidence="11"/>
<dbReference type="EMBL" id="LAZR01002575">
    <property type="protein sequence ID" value="KKN28281.1"/>
    <property type="molecule type" value="Genomic_DNA"/>
</dbReference>
<keyword evidence="3" id="KW-0963">Cytoplasm</keyword>
<dbReference type="InterPro" id="IPR050068">
    <property type="entry name" value="MurA_subfamily"/>
</dbReference>
<dbReference type="PANTHER" id="PTHR43783">
    <property type="entry name" value="UDP-N-ACETYLGLUCOSAMINE 1-CARBOXYVINYLTRANSFERASE"/>
    <property type="match status" value="1"/>
</dbReference>
<keyword evidence="7" id="KW-0573">Peptidoglycan synthesis</keyword>
<evidence type="ECO:0000256" key="7">
    <source>
        <dbReference type="ARBA" id="ARBA00022984"/>
    </source>
</evidence>
<dbReference type="AlphaFoldDB" id="A0A0F9RTJ4"/>
<dbReference type="InterPro" id="IPR013792">
    <property type="entry name" value="RNA3'P_cycl/enolpyr_Trfase_a/b"/>
</dbReference>
<dbReference type="GO" id="GO:0009252">
    <property type="term" value="P:peptidoglycan biosynthetic process"/>
    <property type="evidence" value="ECO:0007669"/>
    <property type="project" value="UniProtKB-KW"/>
</dbReference>
<sequence>MDKLLINGGVALNGEIRISGAKNAALPILMGALLVDSPVRIGNVPHLHDITTTLELLGRMGVSITVDERSGVVIDPSTLTETEAPYDLVKTMRASILVLGPLLAKFGKADVSLPGGCAIGSRPVDLHLRGLEQMGAQIKVENGYIRASSNGRLKGAHIFLDQVTVTGTENLLMAATLAEGITTLENAAREPEVVDLAHYLNNMGAKITGIGTATLVIEGVKALHGAPYNILPDRIETGTYLVAAAMTRGKVKLKDTNAKDLEAVLLKLEEAGADIEVGDDWISLDMHGKRPKAVSVRTAPYPAFPTDMQAQFTALNSIAEGQGTIVETVFENRFMHVQELQRMGANLQIEGNTVLCIGQEQLTSAPVMATDLRASAGLVLAALVADGATLVEHIYHIDRGYECIEEKLQQLGANIRRIPSSTRD</sequence>
<evidence type="ECO:0000256" key="2">
    <source>
        <dbReference type="ARBA" id="ARBA00004752"/>
    </source>
</evidence>
<dbReference type="InterPro" id="IPR001986">
    <property type="entry name" value="Enolpyruvate_Tfrase_dom"/>
</dbReference>
<organism evidence="17">
    <name type="scientific">marine sediment metagenome</name>
    <dbReference type="NCBI Taxonomy" id="412755"/>
    <lineage>
        <taxon>unclassified sequences</taxon>
        <taxon>metagenomes</taxon>
        <taxon>ecological metagenomes</taxon>
    </lineage>
</organism>
<evidence type="ECO:0000256" key="3">
    <source>
        <dbReference type="ARBA" id="ARBA00022490"/>
    </source>
</evidence>
<protein>
    <recommendedName>
        <fullName evidence="12">UDP-N-acetylglucosamine 1-carboxyvinyltransferase</fullName>
        <ecNumber evidence="11">2.5.1.7</ecNumber>
    </recommendedName>
    <alternativeName>
        <fullName evidence="13">Enoylpyruvate transferase</fullName>
    </alternativeName>
    <alternativeName>
        <fullName evidence="14">UDP-N-acetylglucosamine enolpyruvyl transferase</fullName>
    </alternativeName>
</protein>
<dbReference type="GO" id="GO:0019277">
    <property type="term" value="P:UDP-N-acetylgalactosamine biosynthetic process"/>
    <property type="evidence" value="ECO:0007669"/>
    <property type="project" value="InterPro"/>
</dbReference>
<dbReference type="GO" id="GO:0071555">
    <property type="term" value="P:cell wall organization"/>
    <property type="evidence" value="ECO:0007669"/>
    <property type="project" value="UniProtKB-KW"/>
</dbReference>
<evidence type="ECO:0000256" key="10">
    <source>
        <dbReference type="ARBA" id="ARBA00038367"/>
    </source>
</evidence>
<evidence type="ECO:0000256" key="14">
    <source>
        <dbReference type="ARBA" id="ARBA00042842"/>
    </source>
</evidence>
<evidence type="ECO:0000256" key="5">
    <source>
        <dbReference type="ARBA" id="ARBA00022679"/>
    </source>
</evidence>
<reference evidence="17" key="1">
    <citation type="journal article" date="2015" name="Nature">
        <title>Complex archaea that bridge the gap between prokaryotes and eukaryotes.</title>
        <authorList>
            <person name="Spang A."/>
            <person name="Saw J.H."/>
            <person name="Jorgensen S.L."/>
            <person name="Zaremba-Niedzwiedzka K."/>
            <person name="Martijn J."/>
            <person name="Lind A.E."/>
            <person name="van Eijk R."/>
            <person name="Schleper C."/>
            <person name="Guy L."/>
            <person name="Ettema T.J."/>
        </authorList>
    </citation>
    <scope>NUCLEOTIDE SEQUENCE</scope>
</reference>
<dbReference type="InterPro" id="IPR036968">
    <property type="entry name" value="Enolpyruvate_Tfrase_sf"/>
</dbReference>
<dbReference type="SUPFAM" id="SSF55205">
    <property type="entry name" value="EPT/RTPC-like"/>
    <property type="match status" value="1"/>
</dbReference>
<comment type="subcellular location">
    <subcellularLocation>
        <location evidence="1">Cytoplasm</location>
    </subcellularLocation>
</comment>
<dbReference type="NCBIfam" id="NF006873">
    <property type="entry name" value="PRK09369.1"/>
    <property type="match status" value="1"/>
</dbReference>
<dbReference type="GO" id="GO:0005737">
    <property type="term" value="C:cytoplasm"/>
    <property type="evidence" value="ECO:0007669"/>
    <property type="project" value="UniProtKB-SubCell"/>
</dbReference>
<name>A0A0F9RTJ4_9ZZZZ</name>
<keyword evidence="6" id="KW-0133">Cell shape</keyword>
<evidence type="ECO:0000259" key="16">
    <source>
        <dbReference type="Pfam" id="PF00275"/>
    </source>
</evidence>
<comment type="similarity">
    <text evidence="10">Belongs to the EPSP synthase family. MurA subfamily.</text>
</comment>
<feature type="domain" description="Enolpyruvate transferase" evidence="16">
    <location>
        <begin position="7"/>
        <end position="408"/>
    </location>
</feature>
<evidence type="ECO:0000256" key="1">
    <source>
        <dbReference type="ARBA" id="ARBA00004496"/>
    </source>
</evidence>
<dbReference type="CDD" id="cd01555">
    <property type="entry name" value="UdpNAET"/>
    <property type="match status" value="1"/>
</dbReference>
<dbReference type="GO" id="GO:0051301">
    <property type="term" value="P:cell division"/>
    <property type="evidence" value="ECO:0007669"/>
    <property type="project" value="UniProtKB-KW"/>
</dbReference>
<keyword evidence="8" id="KW-0131">Cell cycle</keyword>
<keyword evidence="9" id="KW-0961">Cell wall biogenesis/degradation</keyword>
<evidence type="ECO:0000256" key="11">
    <source>
        <dbReference type="ARBA" id="ARBA00039108"/>
    </source>
</evidence>